<keyword evidence="2" id="KW-1185">Reference proteome</keyword>
<reference evidence="1 2" key="1">
    <citation type="submission" date="2015-04" db="EMBL/GenBank/DDBJ databases">
        <authorList>
            <person name="Schouten J.T."/>
            <person name="Crockett J.T."/>
            <person name="Hodson T.S."/>
            <person name="Hyde J.R."/>
            <person name="Smith T.A."/>
            <person name="Merrill B.D."/>
            <person name="Crook M.B."/>
            <person name="Griffitts J.S."/>
            <person name="Burnett S.H."/>
            <person name="Grose J.H."/>
            <person name="Breakwell D.P."/>
        </authorList>
    </citation>
    <scope>NUCLEOTIDE SEQUENCE [LARGE SCALE GENOMIC DNA]</scope>
</reference>
<gene>
    <name evidence="1" type="ORF">PHIM7_290</name>
</gene>
<dbReference type="Proteomes" id="UP000221947">
    <property type="component" value="Segment"/>
</dbReference>
<accession>A0A0F6YP79</accession>
<name>A0A0F6YP79_9CAUD</name>
<sequence>MEYVNLQVGATRFREALKNLNRRDRLAMIRTMFPDLSNEAKHKLCDNLDTAKVVSGTQLRLPAEMVAA</sequence>
<proteinExistence type="predicted"/>
<organism evidence="1 2">
    <name type="scientific">Sinorhizobium phage phiM7</name>
    <dbReference type="NCBI Taxonomy" id="1647403"/>
    <lineage>
        <taxon>Viruses</taxon>
        <taxon>Duplodnaviria</taxon>
        <taxon>Heunggongvirae</taxon>
        <taxon>Uroviricota</taxon>
        <taxon>Caudoviricetes</taxon>
        <taxon>Emdodecavirus</taxon>
        <taxon>Emdodecavirus M7</taxon>
    </lineage>
</organism>
<evidence type="ECO:0000313" key="2">
    <source>
        <dbReference type="Proteomes" id="UP000221947"/>
    </source>
</evidence>
<dbReference type="EMBL" id="KR052480">
    <property type="protein sequence ID" value="AKF12835.1"/>
    <property type="molecule type" value="Genomic_DNA"/>
</dbReference>
<protein>
    <submittedName>
        <fullName evidence="1">Uncharacterized protein</fullName>
    </submittedName>
</protein>
<evidence type="ECO:0000313" key="1">
    <source>
        <dbReference type="EMBL" id="AKF12835.1"/>
    </source>
</evidence>